<organism evidence="3 4">
    <name type="scientific">Lysinibacillus halotolerans</name>
    <dbReference type="NCBI Taxonomy" id="1368476"/>
    <lineage>
        <taxon>Bacteria</taxon>
        <taxon>Bacillati</taxon>
        <taxon>Bacillota</taxon>
        <taxon>Bacilli</taxon>
        <taxon>Bacillales</taxon>
        <taxon>Bacillaceae</taxon>
        <taxon>Lysinibacillus</taxon>
    </lineage>
</organism>
<name>A0A3M8H4P6_9BACI</name>
<dbReference type="InterPro" id="IPR036388">
    <property type="entry name" value="WH-like_DNA-bd_sf"/>
</dbReference>
<dbReference type="AlphaFoldDB" id="A0A3M8H4P6"/>
<comment type="caution">
    <text evidence="3">The sequence shown here is derived from an EMBL/GenBank/DDBJ whole genome shotgun (WGS) entry which is preliminary data.</text>
</comment>
<feature type="domain" description="HTH marR-type" evidence="2">
    <location>
        <begin position="1"/>
        <end position="135"/>
    </location>
</feature>
<dbReference type="InterPro" id="IPR000835">
    <property type="entry name" value="HTH_MarR-typ"/>
</dbReference>
<keyword evidence="4" id="KW-1185">Reference proteome</keyword>
<accession>A0A3M8H4P6</accession>
<reference evidence="3 4" key="1">
    <citation type="journal article" date="2014" name="Int. J. Syst. Evol. Microbiol.">
        <title>Lysinibacillus halotolerans sp. nov., isolated from saline-alkaline soil.</title>
        <authorList>
            <person name="Kong D."/>
            <person name="Wang Y."/>
            <person name="Zhao B."/>
            <person name="Li Y."/>
            <person name="Song J."/>
            <person name="Zhai Y."/>
            <person name="Zhang C."/>
            <person name="Wang H."/>
            <person name="Chen X."/>
            <person name="Zhao B."/>
            <person name="Ruan Z."/>
        </authorList>
    </citation>
    <scope>NUCLEOTIDE SEQUENCE [LARGE SCALE GENOMIC DNA]</scope>
    <source>
        <strain evidence="3 4">MCCC 1A12703</strain>
    </source>
</reference>
<dbReference type="InterPro" id="IPR039422">
    <property type="entry name" value="MarR/SlyA-like"/>
</dbReference>
<dbReference type="InterPro" id="IPR036390">
    <property type="entry name" value="WH_DNA-bd_sf"/>
</dbReference>
<dbReference type="PANTHER" id="PTHR33164">
    <property type="entry name" value="TRANSCRIPTIONAL REGULATOR, MARR FAMILY"/>
    <property type="match status" value="1"/>
</dbReference>
<dbReference type="SUPFAM" id="SSF46785">
    <property type="entry name" value="Winged helix' DNA-binding domain"/>
    <property type="match status" value="1"/>
</dbReference>
<proteinExistence type="predicted"/>
<dbReference type="OrthoDB" id="2734388at2"/>
<keyword evidence="1" id="KW-0238">DNA-binding</keyword>
<dbReference type="RefSeq" id="WP_122973452.1">
    <property type="nucleotide sequence ID" value="NZ_RHLQ01000061.1"/>
</dbReference>
<dbReference type="Gene3D" id="1.10.10.10">
    <property type="entry name" value="Winged helix-like DNA-binding domain superfamily/Winged helix DNA-binding domain"/>
    <property type="match status" value="1"/>
</dbReference>
<dbReference type="GO" id="GO:0003700">
    <property type="term" value="F:DNA-binding transcription factor activity"/>
    <property type="evidence" value="ECO:0007669"/>
    <property type="project" value="InterPro"/>
</dbReference>
<dbReference type="Proteomes" id="UP000279909">
    <property type="component" value="Unassembled WGS sequence"/>
</dbReference>
<dbReference type="PROSITE" id="PS50995">
    <property type="entry name" value="HTH_MARR_2"/>
    <property type="match status" value="1"/>
</dbReference>
<evidence type="ECO:0000313" key="3">
    <source>
        <dbReference type="EMBL" id="RNC97194.1"/>
    </source>
</evidence>
<evidence type="ECO:0000313" key="4">
    <source>
        <dbReference type="Proteomes" id="UP000279909"/>
    </source>
</evidence>
<dbReference type="GO" id="GO:0003677">
    <property type="term" value="F:DNA binding"/>
    <property type="evidence" value="ECO:0007669"/>
    <property type="project" value="UniProtKB-KW"/>
</dbReference>
<evidence type="ECO:0000259" key="2">
    <source>
        <dbReference type="PROSITE" id="PS50995"/>
    </source>
</evidence>
<gene>
    <name evidence="3" type="ORF">EC501_16540</name>
</gene>
<dbReference type="PANTHER" id="PTHR33164:SF57">
    <property type="entry name" value="MARR-FAMILY TRANSCRIPTIONAL REGULATOR"/>
    <property type="match status" value="1"/>
</dbReference>
<sequence length="138" mass="16163">MNLFSTIYRFNKLYVNRLQEICSANGITPVQWLVINHVFKNEGCTSIDIVKEWSVEKPTVSTLVRKLNEQGILEFTSGEDKRQKYLSLTVEGQILCRKVGEKVMELQSFVTEPMSEEMVNEWTEQLMILEERLRHYEG</sequence>
<evidence type="ECO:0000256" key="1">
    <source>
        <dbReference type="ARBA" id="ARBA00023125"/>
    </source>
</evidence>
<protein>
    <submittedName>
        <fullName evidence="3">MarR family transcriptional regulator</fullName>
    </submittedName>
</protein>
<dbReference type="EMBL" id="RHLQ01000061">
    <property type="protein sequence ID" value="RNC97194.1"/>
    <property type="molecule type" value="Genomic_DNA"/>
</dbReference>
<dbReference type="GO" id="GO:0006950">
    <property type="term" value="P:response to stress"/>
    <property type="evidence" value="ECO:0007669"/>
    <property type="project" value="TreeGrafter"/>
</dbReference>
<dbReference type="Pfam" id="PF12802">
    <property type="entry name" value="MarR_2"/>
    <property type="match status" value="1"/>
</dbReference>
<dbReference type="SMART" id="SM00347">
    <property type="entry name" value="HTH_MARR"/>
    <property type="match status" value="1"/>
</dbReference>